<keyword evidence="5" id="KW-1185">Reference proteome</keyword>
<dbReference type="InterPro" id="IPR018378">
    <property type="entry name" value="C-type_lectin_CS"/>
</dbReference>
<accession>A0ABY7FSR3</accession>
<sequence>MLLLFTILELFVYSKAFLIDGASSVMQLTCCLRVLCNINLSVDGSWSEWSAWAACDVTCGTGTSSRLRQCNNPAPVHGGHDCVGQTSEIKLCIDQKCPETCLPGWTQHGQICYHLSTEKENWPGAELSAENILIVKGKFWIGLNDLSLENEWRWVGSGQQATVTFWDPGQPDNDDGNENCVHTDGTSQGKWNDEECSDKFNYYICEKRY</sequence>
<dbReference type="InterPro" id="IPR016187">
    <property type="entry name" value="CTDL_fold"/>
</dbReference>
<evidence type="ECO:0000313" key="5">
    <source>
        <dbReference type="Proteomes" id="UP001164746"/>
    </source>
</evidence>
<dbReference type="InterPro" id="IPR016186">
    <property type="entry name" value="C-type_lectin-like/link_sf"/>
</dbReference>
<keyword evidence="2" id="KW-0732">Signal</keyword>
<dbReference type="SMART" id="SM00034">
    <property type="entry name" value="CLECT"/>
    <property type="match status" value="1"/>
</dbReference>
<keyword evidence="1" id="KW-1015">Disulfide bond</keyword>
<dbReference type="EMBL" id="CP111024">
    <property type="protein sequence ID" value="WAR23858.1"/>
    <property type="molecule type" value="Genomic_DNA"/>
</dbReference>
<dbReference type="SUPFAM" id="SSF56436">
    <property type="entry name" value="C-type lectin-like"/>
    <property type="match status" value="1"/>
</dbReference>
<dbReference type="PROSITE" id="PS50041">
    <property type="entry name" value="C_TYPE_LECTIN_2"/>
    <property type="match status" value="1"/>
</dbReference>
<protein>
    <submittedName>
        <fullName evidence="4">TSP2-like protein</fullName>
    </submittedName>
</protein>
<dbReference type="SUPFAM" id="SSF82895">
    <property type="entry name" value="TSP-1 type 1 repeat"/>
    <property type="match status" value="1"/>
</dbReference>
<dbReference type="InterPro" id="IPR001304">
    <property type="entry name" value="C-type_lectin-like"/>
</dbReference>
<feature type="signal peptide" evidence="2">
    <location>
        <begin position="1"/>
        <end position="16"/>
    </location>
</feature>
<dbReference type="Pfam" id="PF00090">
    <property type="entry name" value="TSP_1"/>
    <property type="match status" value="1"/>
</dbReference>
<dbReference type="PROSITE" id="PS00615">
    <property type="entry name" value="C_TYPE_LECTIN_1"/>
    <property type="match status" value="1"/>
</dbReference>
<dbReference type="PROSITE" id="PS50092">
    <property type="entry name" value="TSP1"/>
    <property type="match status" value="1"/>
</dbReference>
<dbReference type="PANTHER" id="PTHR22803">
    <property type="entry name" value="MANNOSE, PHOSPHOLIPASE, LECTIN RECEPTOR RELATED"/>
    <property type="match status" value="1"/>
</dbReference>
<dbReference type="Gene3D" id="3.10.100.10">
    <property type="entry name" value="Mannose-Binding Protein A, subunit A"/>
    <property type="match status" value="1"/>
</dbReference>
<evidence type="ECO:0000256" key="2">
    <source>
        <dbReference type="SAM" id="SignalP"/>
    </source>
</evidence>
<evidence type="ECO:0000259" key="3">
    <source>
        <dbReference type="PROSITE" id="PS50041"/>
    </source>
</evidence>
<feature type="domain" description="C-type lectin" evidence="3">
    <location>
        <begin position="108"/>
        <end position="202"/>
    </location>
</feature>
<dbReference type="SMART" id="SM00209">
    <property type="entry name" value="TSP1"/>
    <property type="match status" value="1"/>
</dbReference>
<gene>
    <name evidence="4" type="ORF">MAR_037527</name>
</gene>
<feature type="chain" id="PRO_5046329950" evidence="2">
    <location>
        <begin position="17"/>
        <end position="209"/>
    </location>
</feature>
<proteinExistence type="predicted"/>
<name>A0ABY7FSR3_MYAAR</name>
<dbReference type="Proteomes" id="UP001164746">
    <property type="component" value="Chromosome 13"/>
</dbReference>
<organism evidence="4 5">
    <name type="scientific">Mya arenaria</name>
    <name type="common">Soft-shell clam</name>
    <dbReference type="NCBI Taxonomy" id="6604"/>
    <lineage>
        <taxon>Eukaryota</taxon>
        <taxon>Metazoa</taxon>
        <taxon>Spiralia</taxon>
        <taxon>Lophotrochozoa</taxon>
        <taxon>Mollusca</taxon>
        <taxon>Bivalvia</taxon>
        <taxon>Autobranchia</taxon>
        <taxon>Heteroconchia</taxon>
        <taxon>Euheterodonta</taxon>
        <taxon>Imparidentia</taxon>
        <taxon>Neoheterodontei</taxon>
        <taxon>Myida</taxon>
        <taxon>Myoidea</taxon>
        <taxon>Myidae</taxon>
        <taxon>Mya</taxon>
    </lineage>
</organism>
<evidence type="ECO:0000313" key="4">
    <source>
        <dbReference type="EMBL" id="WAR23858.1"/>
    </source>
</evidence>
<dbReference type="Pfam" id="PF00059">
    <property type="entry name" value="Lectin_C"/>
    <property type="match status" value="1"/>
</dbReference>
<dbReference type="PRINTS" id="PR01705">
    <property type="entry name" value="TSP1REPEAT"/>
</dbReference>
<dbReference type="Gene3D" id="2.20.100.10">
    <property type="entry name" value="Thrombospondin type-1 (TSP1) repeat"/>
    <property type="match status" value="1"/>
</dbReference>
<dbReference type="InterPro" id="IPR036383">
    <property type="entry name" value="TSP1_rpt_sf"/>
</dbReference>
<dbReference type="InterPro" id="IPR000884">
    <property type="entry name" value="TSP1_rpt"/>
</dbReference>
<reference evidence="4" key="1">
    <citation type="submission" date="2022-11" db="EMBL/GenBank/DDBJ databases">
        <title>Centuries of genome instability and evolution in soft-shell clam transmissible cancer (bioRxiv).</title>
        <authorList>
            <person name="Hart S.F.M."/>
            <person name="Yonemitsu M.A."/>
            <person name="Giersch R.M."/>
            <person name="Beal B.F."/>
            <person name="Arriagada G."/>
            <person name="Davis B.W."/>
            <person name="Ostrander E.A."/>
            <person name="Goff S.P."/>
            <person name="Metzger M.J."/>
        </authorList>
    </citation>
    <scope>NUCLEOTIDE SEQUENCE</scope>
    <source>
        <strain evidence="4">MELC-2E11</strain>
        <tissue evidence="4">Siphon/mantle</tissue>
    </source>
</reference>
<evidence type="ECO:0000256" key="1">
    <source>
        <dbReference type="ARBA" id="ARBA00023157"/>
    </source>
</evidence>
<dbReference type="InterPro" id="IPR050111">
    <property type="entry name" value="C-type_lectin/snaclec_domain"/>
</dbReference>